<feature type="compositionally biased region" description="Basic and acidic residues" evidence="2">
    <location>
        <begin position="144"/>
        <end position="154"/>
    </location>
</feature>
<sequence length="264" mass="29397">MSEIYFARLCTLYKWNKDSGYGFSLQATKGKIGHYITEVDRKSPAYAAGLRDDDFVVEVNGINVVAEQHQNVVQKILTDPMKVSLLVIDPYSKSYFETNSIPVSHSMAGVKKIECPLINPFSTDKMTNGHSKSFSEDSQSTNELENKKTGKIDKPAVQSSSRTSSTSVSNSYNTTPDASMQNISPVYVNPVKQERINSVLSSQSTNILRGSNSPKLYDSRYSVDSKKNPDLIEPRPTSVYKGRGRKQVLTSLDFKARAKIFNDL</sequence>
<keyword evidence="4" id="KW-1185">Reference proteome</keyword>
<dbReference type="InterPro" id="IPR036034">
    <property type="entry name" value="PDZ_sf"/>
</dbReference>
<feature type="compositionally biased region" description="Basic and acidic residues" evidence="2">
    <location>
        <begin position="217"/>
        <end position="233"/>
    </location>
</feature>
<dbReference type="SMART" id="SM00228">
    <property type="entry name" value="PDZ"/>
    <property type="match status" value="1"/>
</dbReference>
<feature type="region of interest" description="Disordered" evidence="2">
    <location>
        <begin position="122"/>
        <end position="183"/>
    </location>
</feature>
<dbReference type="SUPFAM" id="SSF50156">
    <property type="entry name" value="PDZ domain-like"/>
    <property type="match status" value="1"/>
</dbReference>
<accession>A0AA85KD40</accession>
<proteinExistence type="predicted"/>
<dbReference type="AlphaFoldDB" id="A0AA85KD40"/>
<name>A0AA85KD40_TRIRE</name>
<dbReference type="GO" id="GO:0072659">
    <property type="term" value="P:protein localization to plasma membrane"/>
    <property type="evidence" value="ECO:0007669"/>
    <property type="project" value="TreeGrafter"/>
</dbReference>
<dbReference type="PANTHER" id="PTHR14191:SF28">
    <property type="entry name" value="GH04176P-RELATED"/>
    <property type="match status" value="1"/>
</dbReference>
<feature type="domain" description="PDZ" evidence="3">
    <location>
        <begin position="9"/>
        <end position="91"/>
    </location>
</feature>
<dbReference type="InterPro" id="IPR051067">
    <property type="entry name" value="NHER"/>
</dbReference>
<reference evidence="5" key="2">
    <citation type="submission" date="2023-11" db="UniProtKB">
        <authorList>
            <consortium name="WormBaseParasite"/>
        </authorList>
    </citation>
    <scope>IDENTIFICATION</scope>
</reference>
<dbReference type="InterPro" id="IPR001478">
    <property type="entry name" value="PDZ"/>
</dbReference>
<evidence type="ECO:0000313" key="4">
    <source>
        <dbReference type="Proteomes" id="UP000050795"/>
    </source>
</evidence>
<dbReference type="Pfam" id="PF00595">
    <property type="entry name" value="PDZ"/>
    <property type="match status" value="1"/>
</dbReference>
<reference evidence="4" key="1">
    <citation type="submission" date="2022-06" db="EMBL/GenBank/DDBJ databases">
        <authorList>
            <person name="Berger JAMES D."/>
            <person name="Berger JAMES D."/>
        </authorList>
    </citation>
    <scope>NUCLEOTIDE SEQUENCE [LARGE SCALE GENOMIC DNA]</scope>
</reference>
<dbReference type="WBParaSite" id="TREG1_69700.1">
    <property type="protein sequence ID" value="TREG1_69700.1"/>
    <property type="gene ID" value="TREG1_69700"/>
</dbReference>
<evidence type="ECO:0000259" key="3">
    <source>
        <dbReference type="PROSITE" id="PS50106"/>
    </source>
</evidence>
<feature type="compositionally biased region" description="Polar residues" evidence="2">
    <location>
        <begin position="122"/>
        <end position="143"/>
    </location>
</feature>
<organism evidence="4 5">
    <name type="scientific">Trichobilharzia regenti</name>
    <name type="common">Nasal bird schistosome</name>
    <dbReference type="NCBI Taxonomy" id="157069"/>
    <lineage>
        <taxon>Eukaryota</taxon>
        <taxon>Metazoa</taxon>
        <taxon>Spiralia</taxon>
        <taxon>Lophotrochozoa</taxon>
        <taxon>Platyhelminthes</taxon>
        <taxon>Trematoda</taxon>
        <taxon>Digenea</taxon>
        <taxon>Strigeidida</taxon>
        <taxon>Schistosomatoidea</taxon>
        <taxon>Schistosomatidae</taxon>
        <taxon>Trichobilharzia</taxon>
    </lineage>
</organism>
<dbReference type="Proteomes" id="UP000050795">
    <property type="component" value="Unassembled WGS sequence"/>
</dbReference>
<dbReference type="PANTHER" id="PTHR14191">
    <property type="entry name" value="PDZ DOMAIN CONTAINING PROTEIN"/>
    <property type="match status" value="1"/>
</dbReference>
<dbReference type="GO" id="GO:0016324">
    <property type="term" value="C:apical plasma membrane"/>
    <property type="evidence" value="ECO:0007669"/>
    <property type="project" value="TreeGrafter"/>
</dbReference>
<feature type="region of interest" description="Disordered" evidence="2">
    <location>
        <begin position="205"/>
        <end position="234"/>
    </location>
</feature>
<dbReference type="GO" id="GO:0043495">
    <property type="term" value="F:protein-membrane adaptor activity"/>
    <property type="evidence" value="ECO:0007669"/>
    <property type="project" value="TreeGrafter"/>
</dbReference>
<evidence type="ECO:0000256" key="1">
    <source>
        <dbReference type="ARBA" id="ARBA00022737"/>
    </source>
</evidence>
<dbReference type="PROSITE" id="PS50106">
    <property type="entry name" value="PDZ"/>
    <property type="match status" value="1"/>
</dbReference>
<keyword evidence="1" id="KW-0677">Repeat</keyword>
<dbReference type="CDD" id="cd06768">
    <property type="entry name" value="PDZ_NHERF-like"/>
    <property type="match status" value="1"/>
</dbReference>
<evidence type="ECO:0000256" key="2">
    <source>
        <dbReference type="SAM" id="MobiDB-lite"/>
    </source>
</evidence>
<protein>
    <recommendedName>
        <fullName evidence="3">PDZ domain-containing protein</fullName>
    </recommendedName>
</protein>
<dbReference type="Gene3D" id="2.30.42.10">
    <property type="match status" value="1"/>
</dbReference>
<feature type="compositionally biased region" description="Polar residues" evidence="2">
    <location>
        <begin position="205"/>
        <end position="214"/>
    </location>
</feature>
<evidence type="ECO:0000313" key="5">
    <source>
        <dbReference type="WBParaSite" id="TREG1_69700.1"/>
    </source>
</evidence>
<feature type="compositionally biased region" description="Low complexity" evidence="2">
    <location>
        <begin position="159"/>
        <end position="175"/>
    </location>
</feature>